<accession>A0A087DZJ1</accession>
<comment type="caution">
    <text evidence="2">The sequence shown here is derived from an EMBL/GenBank/DDBJ whole genome shotgun (WGS) entry which is preliminary data.</text>
</comment>
<keyword evidence="3" id="KW-1185">Reference proteome</keyword>
<dbReference type="EMBL" id="JGZP01000004">
    <property type="protein sequence ID" value="KFJ00942.1"/>
    <property type="molecule type" value="Genomic_DNA"/>
</dbReference>
<sequence>MSDDRTVNGTMNGITHDATATPPTGDIADVLPGFDQMDDDGRIAALRGLLDELKRELDAIGD</sequence>
<protein>
    <submittedName>
        <fullName evidence="2">Uncharacterized protein</fullName>
    </submittedName>
</protein>
<evidence type="ECO:0000313" key="2">
    <source>
        <dbReference type="EMBL" id="KFJ00942.1"/>
    </source>
</evidence>
<evidence type="ECO:0000313" key="3">
    <source>
        <dbReference type="Proteomes" id="UP000029004"/>
    </source>
</evidence>
<dbReference type="AlphaFoldDB" id="A0A087DZJ1"/>
<dbReference type="Proteomes" id="UP000029004">
    <property type="component" value="Unassembled WGS sequence"/>
</dbReference>
<proteinExistence type="predicted"/>
<evidence type="ECO:0000256" key="1">
    <source>
        <dbReference type="SAM" id="MobiDB-lite"/>
    </source>
</evidence>
<dbReference type="STRING" id="762211.BSTEL_0354"/>
<gene>
    <name evidence="2" type="ORF">BSTEL_0354</name>
</gene>
<name>A0A087DZJ1_9BIFI</name>
<organism evidence="2 3">
    <name type="scientific">Bifidobacterium stellenboschense</name>
    <dbReference type="NCBI Taxonomy" id="762211"/>
    <lineage>
        <taxon>Bacteria</taxon>
        <taxon>Bacillati</taxon>
        <taxon>Actinomycetota</taxon>
        <taxon>Actinomycetes</taxon>
        <taxon>Bifidobacteriales</taxon>
        <taxon>Bifidobacteriaceae</taxon>
        <taxon>Bifidobacterium</taxon>
    </lineage>
</organism>
<feature type="region of interest" description="Disordered" evidence="1">
    <location>
        <begin position="1"/>
        <end position="25"/>
    </location>
</feature>
<reference evidence="2 3" key="1">
    <citation type="submission" date="2014-03" db="EMBL/GenBank/DDBJ databases">
        <title>Genomics of Bifidobacteria.</title>
        <authorList>
            <person name="Ventura M."/>
            <person name="Milani C."/>
            <person name="Lugli G.A."/>
        </authorList>
    </citation>
    <scope>NUCLEOTIDE SEQUENCE [LARGE SCALE GENOMIC DNA]</scope>
    <source>
        <strain evidence="2 3">DSM 23968</strain>
    </source>
</reference>